<evidence type="ECO:0000313" key="8">
    <source>
        <dbReference type="EMBL" id="KGG79772.1"/>
    </source>
</evidence>
<evidence type="ECO:0000256" key="3">
    <source>
        <dbReference type="ARBA" id="ARBA00022692"/>
    </source>
</evidence>
<feature type="transmembrane region" description="Helical" evidence="6">
    <location>
        <begin position="233"/>
        <end position="252"/>
    </location>
</feature>
<dbReference type="SUPFAM" id="SSF103481">
    <property type="entry name" value="Multidrug resistance efflux transporter EmrE"/>
    <property type="match status" value="2"/>
</dbReference>
<feature type="transmembrane region" description="Helical" evidence="6">
    <location>
        <begin position="175"/>
        <end position="198"/>
    </location>
</feature>
<proteinExistence type="inferred from homology"/>
<dbReference type="PANTHER" id="PTHR22911">
    <property type="entry name" value="ACYL-MALONYL CONDENSING ENZYME-RELATED"/>
    <property type="match status" value="1"/>
</dbReference>
<dbReference type="Proteomes" id="UP000029622">
    <property type="component" value="Unassembled WGS sequence"/>
</dbReference>
<dbReference type="InterPro" id="IPR037185">
    <property type="entry name" value="EmrE-like"/>
</dbReference>
<keyword evidence="4 6" id="KW-1133">Transmembrane helix</keyword>
<dbReference type="PANTHER" id="PTHR22911:SF6">
    <property type="entry name" value="SOLUTE CARRIER FAMILY 35 MEMBER G1"/>
    <property type="match status" value="1"/>
</dbReference>
<evidence type="ECO:0000313" key="9">
    <source>
        <dbReference type="Proteomes" id="UP000029622"/>
    </source>
</evidence>
<sequence>MERRKIGIILILLSSLFFALMAATVKSLNNVPVAEKIFFRNLLGIIVSTYIILKKDRKISGNNKKLLFLRSVFGLLGVACYFFALSKIPLADAVILNKLSPFFVIVLSAIFLKEKFNKTQVISLIAALIGAAFVIKPQFSYTIIPAFIGLLSAFFAGAAYTAIRHLRHTDSPEIIVFYFTLFSTLTMIPVMASGYFVLPTLNDMIKLILLGVFATTAQFLMTNAYRFAPAGELSIYTYMNIVFSMILGIVIWFEIPDIFSLIGAFLIITAGVINYFSNKVKG</sequence>
<gene>
    <name evidence="8" type="ORF">Y919_10035</name>
</gene>
<dbReference type="EMBL" id="AZTB01000060">
    <property type="protein sequence ID" value="KGG79772.1"/>
    <property type="molecule type" value="Genomic_DNA"/>
</dbReference>
<feature type="transmembrane region" description="Helical" evidence="6">
    <location>
        <begin position="119"/>
        <end position="135"/>
    </location>
</feature>
<dbReference type="InterPro" id="IPR000620">
    <property type="entry name" value="EamA_dom"/>
</dbReference>
<feature type="transmembrane region" description="Helical" evidence="6">
    <location>
        <begin position="65"/>
        <end position="84"/>
    </location>
</feature>
<evidence type="ECO:0000256" key="4">
    <source>
        <dbReference type="ARBA" id="ARBA00022989"/>
    </source>
</evidence>
<evidence type="ECO:0000256" key="1">
    <source>
        <dbReference type="ARBA" id="ARBA00004141"/>
    </source>
</evidence>
<evidence type="ECO:0000256" key="6">
    <source>
        <dbReference type="SAM" id="Phobius"/>
    </source>
</evidence>
<evidence type="ECO:0000259" key="7">
    <source>
        <dbReference type="Pfam" id="PF00892"/>
    </source>
</evidence>
<comment type="caution">
    <text evidence="8">The sequence shown here is derived from an EMBL/GenBank/DDBJ whole genome shotgun (WGS) entry which is preliminary data.</text>
</comment>
<dbReference type="RefSeq" id="WP_035164384.1">
    <property type="nucleotide sequence ID" value="NZ_AZTB01000060.1"/>
</dbReference>
<dbReference type="Pfam" id="PF00892">
    <property type="entry name" value="EamA"/>
    <property type="match status" value="2"/>
</dbReference>
<accession>A0A096BFW9</accession>
<comment type="subcellular location">
    <subcellularLocation>
        <location evidence="1">Membrane</location>
        <topology evidence="1">Multi-pass membrane protein</topology>
    </subcellularLocation>
</comment>
<name>A0A096BFW9_9FIRM</name>
<dbReference type="STRING" id="1156417.Y919_10035"/>
<evidence type="ECO:0000256" key="2">
    <source>
        <dbReference type="ARBA" id="ARBA00007362"/>
    </source>
</evidence>
<evidence type="ECO:0000256" key="5">
    <source>
        <dbReference type="ARBA" id="ARBA00023136"/>
    </source>
</evidence>
<dbReference type="Gene3D" id="1.10.3730.20">
    <property type="match status" value="1"/>
</dbReference>
<keyword evidence="3 6" id="KW-0812">Transmembrane</keyword>
<feature type="transmembrane region" description="Helical" evidence="6">
    <location>
        <begin position="90"/>
        <end position="112"/>
    </location>
</feature>
<reference evidence="8 9" key="1">
    <citation type="submission" date="2013-12" db="EMBL/GenBank/DDBJ databases">
        <title>Draft genome sequence of Caloranaerobacter sp. H53214.</title>
        <authorList>
            <person name="Jiang L.J."/>
            <person name="Shao Z.Z."/>
            <person name="Long M.N."/>
        </authorList>
    </citation>
    <scope>NUCLEOTIDE SEQUENCE [LARGE SCALE GENOMIC DNA]</scope>
    <source>
        <strain evidence="8 9">H53214</strain>
    </source>
</reference>
<organism evidence="8 9">
    <name type="scientific">Caloranaerobacter azorensis H53214</name>
    <dbReference type="NCBI Taxonomy" id="1156417"/>
    <lineage>
        <taxon>Bacteria</taxon>
        <taxon>Bacillati</taxon>
        <taxon>Bacillota</taxon>
        <taxon>Tissierellia</taxon>
        <taxon>Tissierellales</taxon>
        <taxon>Thermohalobacteraceae</taxon>
        <taxon>Caloranaerobacter</taxon>
    </lineage>
</organism>
<feature type="transmembrane region" description="Helical" evidence="6">
    <location>
        <begin position="141"/>
        <end position="163"/>
    </location>
</feature>
<comment type="similarity">
    <text evidence="2">Belongs to the EamA transporter family.</text>
</comment>
<feature type="domain" description="EamA" evidence="7">
    <location>
        <begin position="6"/>
        <end position="135"/>
    </location>
</feature>
<feature type="transmembrane region" description="Helical" evidence="6">
    <location>
        <begin position="258"/>
        <end position="276"/>
    </location>
</feature>
<keyword evidence="5 6" id="KW-0472">Membrane</keyword>
<protein>
    <submittedName>
        <fullName evidence="8">Membrane protein</fullName>
    </submittedName>
</protein>
<dbReference type="GO" id="GO:0016020">
    <property type="term" value="C:membrane"/>
    <property type="evidence" value="ECO:0007669"/>
    <property type="project" value="UniProtKB-SubCell"/>
</dbReference>
<feature type="domain" description="EamA" evidence="7">
    <location>
        <begin position="146"/>
        <end position="272"/>
    </location>
</feature>
<dbReference type="AlphaFoldDB" id="A0A096BFW9"/>
<feature type="transmembrane region" description="Helical" evidence="6">
    <location>
        <begin position="204"/>
        <end position="221"/>
    </location>
</feature>
<feature type="transmembrane region" description="Helical" evidence="6">
    <location>
        <begin position="37"/>
        <end position="53"/>
    </location>
</feature>